<dbReference type="Proteomes" id="UP000267821">
    <property type="component" value="Unassembled WGS sequence"/>
</dbReference>
<feature type="region of interest" description="Disordered" evidence="1">
    <location>
        <begin position="173"/>
        <end position="217"/>
    </location>
</feature>
<gene>
    <name evidence="4" type="ORF">L211DRAFT_851651</name>
</gene>
<feature type="compositionally biased region" description="Basic and acidic residues" evidence="1">
    <location>
        <begin position="184"/>
        <end position="195"/>
    </location>
</feature>
<keyword evidence="2" id="KW-1133">Transmembrane helix</keyword>
<reference evidence="4 5" key="1">
    <citation type="journal article" date="2018" name="Nat. Ecol. Evol.">
        <title>Pezizomycetes genomes reveal the molecular basis of ectomycorrhizal truffle lifestyle.</title>
        <authorList>
            <person name="Murat C."/>
            <person name="Payen T."/>
            <person name="Noel B."/>
            <person name="Kuo A."/>
            <person name="Morin E."/>
            <person name="Chen J."/>
            <person name="Kohler A."/>
            <person name="Krizsan K."/>
            <person name="Balestrini R."/>
            <person name="Da Silva C."/>
            <person name="Montanini B."/>
            <person name="Hainaut M."/>
            <person name="Levati E."/>
            <person name="Barry K.W."/>
            <person name="Belfiori B."/>
            <person name="Cichocki N."/>
            <person name="Clum A."/>
            <person name="Dockter R.B."/>
            <person name="Fauchery L."/>
            <person name="Guy J."/>
            <person name="Iotti M."/>
            <person name="Le Tacon F."/>
            <person name="Lindquist E.A."/>
            <person name="Lipzen A."/>
            <person name="Malagnac F."/>
            <person name="Mello A."/>
            <person name="Molinier V."/>
            <person name="Miyauchi S."/>
            <person name="Poulain J."/>
            <person name="Riccioni C."/>
            <person name="Rubini A."/>
            <person name="Sitrit Y."/>
            <person name="Splivallo R."/>
            <person name="Traeger S."/>
            <person name="Wang M."/>
            <person name="Zifcakova L."/>
            <person name="Wipf D."/>
            <person name="Zambonelli A."/>
            <person name="Paolocci F."/>
            <person name="Nowrousian M."/>
            <person name="Ottonello S."/>
            <person name="Baldrian P."/>
            <person name="Spatafora J.W."/>
            <person name="Henrissat B."/>
            <person name="Nagy L.G."/>
            <person name="Aury J.M."/>
            <person name="Wincker P."/>
            <person name="Grigoriev I.V."/>
            <person name="Bonfante P."/>
            <person name="Martin F.M."/>
        </authorList>
    </citation>
    <scope>NUCLEOTIDE SEQUENCE [LARGE SCALE GENOMIC DNA]</scope>
    <source>
        <strain evidence="4 5">ATCC MYA-4762</strain>
    </source>
</reference>
<evidence type="ECO:0000256" key="3">
    <source>
        <dbReference type="SAM" id="SignalP"/>
    </source>
</evidence>
<keyword evidence="2" id="KW-0472">Membrane</keyword>
<keyword evidence="2" id="KW-0812">Transmembrane</keyword>
<dbReference type="InParanoid" id="A0A3N4LKV9"/>
<feature type="compositionally biased region" description="Gly residues" evidence="1">
    <location>
        <begin position="205"/>
        <end position="214"/>
    </location>
</feature>
<proteinExistence type="predicted"/>
<feature type="transmembrane region" description="Helical" evidence="2">
    <location>
        <begin position="118"/>
        <end position="137"/>
    </location>
</feature>
<accession>A0A3N4LKV9</accession>
<feature type="compositionally biased region" description="Gly residues" evidence="1">
    <location>
        <begin position="173"/>
        <end position="182"/>
    </location>
</feature>
<keyword evidence="5" id="KW-1185">Reference proteome</keyword>
<keyword evidence="3" id="KW-0732">Signal</keyword>
<name>A0A3N4LKV9_9PEZI</name>
<dbReference type="EMBL" id="ML121561">
    <property type="protein sequence ID" value="RPB21291.1"/>
    <property type="molecule type" value="Genomic_DNA"/>
</dbReference>
<dbReference type="AlphaFoldDB" id="A0A3N4LKV9"/>
<evidence type="ECO:0000313" key="4">
    <source>
        <dbReference type="EMBL" id="RPB21291.1"/>
    </source>
</evidence>
<evidence type="ECO:0000256" key="1">
    <source>
        <dbReference type="SAM" id="MobiDB-lite"/>
    </source>
</evidence>
<organism evidence="4 5">
    <name type="scientific">Terfezia boudieri ATCC MYA-4762</name>
    <dbReference type="NCBI Taxonomy" id="1051890"/>
    <lineage>
        <taxon>Eukaryota</taxon>
        <taxon>Fungi</taxon>
        <taxon>Dikarya</taxon>
        <taxon>Ascomycota</taxon>
        <taxon>Pezizomycotina</taxon>
        <taxon>Pezizomycetes</taxon>
        <taxon>Pezizales</taxon>
        <taxon>Pezizaceae</taxon>
        <taxon>Terfezia</taxon>
    </lineage>
</organism>
<feature type="chain" id="PRO_5018021217" evidence="3">
    <location>
        <begin position="22"/>
        <end position="296"/>
    </location>
</feature>
<evidence type="ECO:0000313" key="5">
    <source>
        <dbReference type="Proteomes" id="UP000267821"/>
    </source>
</evidence>
<dbReference type="OrthoDB" id="4775599at2759"/>
<protein>
    <submittedName>
        <fullName evidence="4">Uncharacterized protein</fullName>
    </submittedName>
</protein>
<feature type="signal peptide" evidence="3">
    <location>
        <begin position="1"/>
        <end position="21"/>
    </location>
</feature>
<evidence type="ECO:0000256" key="2">
    <source>
        <dbReference type="SAM" id="Phobius"/>
    </source>
</evidence>
<sequence length="296" mass="31244">MPSPFISMSLILLLLVSTVVAQPSTVDVDEDAIPAFSQPLEHTFVPLTATFSNRLSKPSTTPILSSTWQSYSAPPTITAITVIIGSDPTMALLPPSYDPESYEPPTQEEETSDRLLNLYFLLLAVGVVTVFAVVWVMKRRRKSKGERAVQRGQVALRRDLEAGGWRMGVGRWGGGGTAGLNGGPRREEGLNERGEAPPPYYAPPGRGGSAGGEEGYPLPRIPERAATTTRPSGSGRGREAVGGGLPRYDDIVFIPRASGNGCGSGNGGGEVVSTPPAVGTGLPAMHITALLPMERP</sequence>